<dbReference type="InterPro" id="IPR037818">
    <property type="entry name" value="TAF8"/>
</dbReference>
<dbReference type="GO" id="GO:0046982">
    <property type="term" value="F:protein heterodimerization activity"/>
    <property type="evidence" value="ECO:0007669"/>
    <property type="project" value="InterPro"/>
</dbReference>
<dbReference type="EMBL" id="KQ999018">
    <property type="protein sequence ID" value="KZV42509.1"/>
    <property type="molecule type" value="Genomic_DNA"/>
</dbReference>
<dbReference type="SMART" id="SM00576">
    <property type="entry name" value="BTP"/>
    <property type="match status" value="1"/>
</dbReference>
<protein>
    <recommendedName>
        <fullName evidence="6">Bromodomain associated domain-containing protein</fullName>
    </recommendedName>
</protein>
<evidence type="ECO:0000256" key="3">
    <source>
        <dbReference type="ARBA" id="ARBA00023163"/>
    </source>
</evidence>
<feature type="region of interest" description="Disordered" evidence="5">
    <location>
        <begin position="132"/>
        <end position="151"/>
    </location>
</feature>
<dbReference type="OrthoDB" id="436852at2759"/>
<accession>A0A2Z7C7M3</accession>
<dbReference type="InterPro" id="IPR009072">
    <property type="entry name" value="Histone-fold"/>
</dbReference>
<dbReference type="AlphaFoldDB" id="A0A2Z7C7M3"/>
<dbReference type="InterPro" id="IPR006565">
    <property type="entry name" value="BTP"/>
</dbReference>
<evidence type="ECO:0000256" key="2">
    <source>
        <dbReference type="ARBA" id="ARBA00023015"/>
    </source>
</evidence>
<dbReference type="Pfam" id="PF07524">
    <property type="entry name" value="Bromo_TP"/>
    <property type="match status" value="1"/>
</dbReference>
<keyword evidence="3" id="KW-0804">Transcription</keyword>
<gene>
    <name evidence="7" type="ORF">F511_38534</name>
</gene>
<keyword evidence="8" id="KW-1185">Reference proteome</keyword>
<dbReference type="GO" id="GO:0005669">
    <property type="term" value="C:transcription factor TFIID complex"/>
    <property type="evidence" value="ECO:0007669"/>
    <property type="project" value="InterPro"/>
</dbReference>
<evidence type="ECO:0000256" key="5">
    <source>
        <dbReference type="SAM" id="MobiDB-lite"/>
    </source>
</evidence>
<dbReference type="SUPFAM" id="SSF47113">
    <property type="entry name" value="Histone-fold"/>
    <property type="match status" value="1"/>
</dbReference>
<evidence type="ECO:0000256" key="4">
    <source>
        <dbReference type="ARBA" id="ARBA00023242"/>
    </source>
</evidence>
<sequence>MRKSWPLLEEPAEANRSSSESRFSYVLLRVAVAQICQSMGFKGAQDSALEIITDIAARYLKTMAKAASTSANARGRTQSNLHDVILALEQLASVQGFPGASDFGSHSLYASAAVKDLMNFVKYRDEIPFAQPLPPRRTFSSQTRQSDGRRHCDRENMRHVPSWLSAFPSVAVPVEEKERMWEEVRLGCMNGGPGREEDDRGQSTVKRERNKEIELLAKGKRMKVCFSLRIGNARVI</sequence>
<evidence type="ECO:0000313" key="8">
    <source>
        <dbReference type="Proteomes" id="UP000250235"/>
    </source>
</evidence>
<evidence type="ECO:0000259" key="6">
    <source>
        <dbReference type="SMART" id="SM00576"/>
    </source>
</evidence>
<comment type="subcellular location">
    <subcellularLocation>
        <location evidence="1">Nucleus</location>
    </subcellularLocation>
</comment>
<keyword evidence="4" id="KW-0539">Nucleus</keyword>
<feature type="domain" description="Bromodomain associated" evidence="6">
    <location>
        <begin position="21"/>
        <end position="97"/>
    </location>
</feature>
<proteinExistence type="predicted"/>
<reference evidence="7 8" key="1">
    <citation type="journal article" date="2015" name="Proc. Natl. Acad. Sci. U.S.A.">
        <title>The resurrection genome of Boea hygrometrica: A blueprint for survival of dehydration.</title>
        <authorList>
            <person name="Xiao L."/>
            <person name="Yang G."/>
            <person name="Zhang L."/>
            <person name="Yang X."/>
            <person name="Zhao S."/>
            <person name="Ji Z."/>
            <person name="Zhou Q."/>
            <person name="Hu M."/>
            <person name="Wang Y."/>
            <person name="Chen M."/>
            <person name="Xu Y."/>
            <person name="Jin H."/>
            <person name="Xiao X."/>
            <person name="Hu G."/>
            <person name="Bao F."/>
            <person name="Hu Y."/>
            <person name="Wan P."/>
            <person name="Li L."/>
            <person name="Deng X."/>
            <person name="Kuang T."/>
            <person name="Xiang C."/>
            <person name="Zhu J.K."/>
            <person name="Oliver M.J."/>
            <person name="He Y."/>
        </authorList>
    </citation>
    <scope>NUCLEOTIDE SEQUENCE [LARGE SCALE GENOMIC DNA]</scope>
    <source>
        <strain evidence="8">cv. XS01</strain>
    </source>
</reference>
<keyword evidence="2" id="KW-0805">Transcription regulation</keyword>
<evidence type="ECO:0000256" key="1">
    <source>
        <dbReference type="ARBA" id="ARBA00004123"/>
    </source>
</evidence>
<dbReference type="PANTHER" id="PTHR46338">
    <property type="entry name" value="TRANSCRIPTION INITIATION FACTOR TFIID SUBUNIT 8"/>
    <property type="match status" value="1"/>
</dbReference>
<dbReference type="Gene3D" id="1.10.20.10">
    <property type="entry name" value="Histone, subunit A"/>
    <property type="match status" value="1"/>
</dbReference>
<name>A0A2Z7C7M3_9LAMI</name>
<organism evidence="7 8">
    <name type="scientific">Dorcoceras hygrometricum</name>
    <dbReference type="NCBI Taxonomy" id="472368"/>
    <lineage>
        <taxon>Eukaryota</taxon>
        <taxon>Viridiplantae</taxon>
        <taxon>Streptophyta</taxon>
        <taxon>Embryophyta</taxon>
        <taxon>Tracheophyta</taxon>
        <taxon>Spermatophyta</taxon>
        <taxon>Magnoliopsida</taxon>
        <taxon>eudicotyledons</taxon>
        <taxon>Gunneridae</taxon>
        <taxon>Pentapetalae</taxon>
        <taxon>asterids</taxon>
        <taxon>lamiids</taxon>
        <taxon>Lamiales</taxon>
        <taxon>Gesneriaceae</taxon>
        <taxon>Didymocarpoideae</taxon>
        <taxon>Trichosporeae</taxon>
        <taxon>Loxocarpinae</taxon>
        <taxon>Dorcoceras</taxon>
    </lineage>
</organism>
<evidence type="ECO:0000313" key="7">
    <source>
        <dbReference type="EMBL" id="KZV42509.1"/>
    </source>
</evidence>
<dbReference type="PANTHER" id="PTHR46338:SF13">
    <property type="entry name" value="TRANSCRIPTION INITIATION FACTOR TFIID SUBUNIT 8-LIKE"/>
    <property type="match status" value="1"/>
</dbReference>
<dbReference type="Proteomes" id="UP000250235">
    <property type="component" value="Unassembled WGS sequence"/>
</dbReference>